<keyword evidence="2" id="KW-1185">Reference proteome</keyword>
<reference evidence="1 2" key="1">
    <citation type="submission" date="2021-06" db="EMBL/GenBank/DDBJ databases">
        <title>Caerostris extrusa draft genome.</title>
        <authorList>
            <person name="Kono N."/>
            <person name="Arakawa K."/>
        </authorList>
    </citation>
    <scope>NUCLEOTIDE SEQUENCE [LARGE SCALE GENOMIC DNA]</scope>
</reference>
<feature type="non-terminal residue" evidence="1">
    <location>
        <position position="1"/>
    </location>
</feature>
<evidence type="ECO:0000313" key="2">
    <source>
        <dbReference type="Proteomes" id="UP001054945"/>
    </source>
</evidence>
<evidence type="ECO:0000313" key="1">
    <source>
        <dbReference type="EMBL" id="GIY60670.1"/>
    </source>
</evidence>
<accession>A0AAV4URY0</accession>
<dbReference type="Gene3D" id="3.40.50.720">
    <property type="entry name" value="NAD(P)-binding Rossmann-like Domain"/>
    <property type="match status" value="1"/>
</dbReference>
<proteinExistence type="predicted"/>
<protein>
    <submittedName>
        <fullName evidence="1">Uncharacterized protein</fullName>
    </submittedName>
</protein>
<dbReference type="EMBL" id="BPLR01013354">
    <property type="protein sequence ID" value="GIY60670.1"/>
    <property type="molecule type" value="Genomic_DNA"/>
</dbReference>
<name>A0AAV4URY0_CAEEX</name>
<comment type="caution">
    <text evidence="1">The sequence shown here is derived from an EMBL/GenBank/DDBJ whole genome shotgun (WGS) entry which is preliminary data.</text>
</comment>
<sequence length="44" mass="5326">NSWPQVFDDINARRDWGWKHKYGIDEICRAMIDVLKPYYPQVSN</sequence>
<dbReference type="Proteomes" id="UP001054945">
    <property type="component" value="Unassembled WGS sequence"/>
</dbReference>
<organism evidence="1 2">
    <name type="scientific">Caerostris extrusa</name>
    <name type="common">Bark spider</name>
    <name type="synonym">Caerostris bankana</name>
    <dbReference type="NCBI Taxonomy" id="172846"/>
    <lineage>
        <taxon>Eukaryota</taxon>
        <taxon>Metazoa</taxon>
        <taxon>Ecdysozoa</taxon>
        <taxon>Arthropoda</taxon>
        <taxon>Chelicerata</taxon>
        <taxon>Arachnida</taxon>
        <taxon>Araneae</taxon>
        <taxon>Araneomorphae</taxon>
        <taxon>Entelegynae</taxon>
        <taxon>Araneoidea</taxon>
        <taxon>Araneidae</taxon>
        <taxon>Caerostris</taxon>
    </lineage>
</organism>
<dbReference type="AlphaFoldDB" id="A0AAV4URY0"/>
<gene>
    <name evidence="1" type="ORF">CEXT_226731</name>
</gene>